<organism evidence="2 3">
    <name type="scientific">Edaphochlamys debaryana</name>
    <dbReference type="NCBI Taxonomy" id="47281"/>
    <lineage>
        <taxon>Eukaryota</taxon>
        <taxon>Viridiplantae</taxon>
        <taxon>Chlorophyta</taxon>
        <taxon>core chlorophytes</taxon>
        <taxon>Chlorophyceae</taxon>
        <taxon>CS clade</taxon>
        <taxon>Chlamydomonadales</taxon>
        <taxon>Chlamydomonadales incertae sedis</taxon>
        <taxon>Edaphochlamys</taxon>
    </lineage>
</organism>
<dbReference type="EMBL" id="JAEHOE010000041">
    <property type="protein sequence ID" value="KAG2492966.1"/>
    <property type="molecule type" value="Genomic_DNA"/>
</dbReference>
<feature type="region of interest" description="Disordered" evidence="1">
    <location>
        <begin position="99"/>
        <end position="125"/>
    </location>
</feature>
<dbReference type="AlphaFoldDB" id="A0A835Y2M2"/>
<accession>A0A835Y2M2</accession>
<dbReference type="Proteomes" id="UP000612055">
    <property type="component" value="Unassembled WGS sequence"/>
</dbReference>
<evidence type="ECO:0000313" key="2">
    <source>
        <dbReference type="EMBL" id="KAG2492966.1"/>
    </source>
</evidence>
<proteinExistence type="predicted"/>
<evidence type="ECO:0000256" key="1">
    <source>
        <dbReference type="SAM" id="MobiDB-lite"/>
    </source>
</evidence>
<keyword evidence="3" id="KW-1185">Reference proteome</keyword>
<protein>
    <submittedName>
        <fullName evidence="2">Uncharacterized protein</fullName>
    </submittedName>
</protein>
<sequence length="317" mass="33934">MELESDLSEDEDEYFFHPSYEDHPLTRMKDDEDALAACVHPQTRQPAAALPAELTLGLLESRLLCVGGKALERTLPCVGGLEPTVRLLKELMGQLPEATAAEAAAVPPAKRSRRESNEPSQGDLDPDLELLQLVFQAALDMVEARGPGRAWDDKSADDEQIPRLISLLASPAGRRLWPQAGPAACAAWLDRQESIGQEGFAAALAEAAVAFSDPAFDAALVRLVERRVAREFGPCLRMALAAALSVGLQQAMAPLVVKAAADWPGRLSSVDGALVERLAAAAGSDGEPAWQEHAEAVAGVMREWKSLQVRAQARGLP</sequence>
<evidence type="ECO:0000313" key="3">
    <source>
        <dbReference type="Proteomes" id="UP000612055"/>
    </source>
</evidence>
<gene>
    <name evidence="2" type="ORF">HYH03_008873</name>
</gene>
<name>A0A835Y2M2_9CHLO</name>
<comment type="caution">
    <text evidence="2">The sequence shown here is derived from an EMBL/GenBank/DDBJ whole genome shotgun (WGS) entry which is preliminary data.</text>
</comment>
<reference evidence="2" key="1">
    <citation type="journal article" date="2020" name="bioRxiv">
        <title>Comparative genomics of Chlamydomonas.</title>
        <authorList>
            <person name="Craig R.J."/>
            <person name="Hasan A.R."/>
            <person name="Ness R.W."/>
            <person name="Keightley P.D."/>
        </authorList>
    </citation>
    <scope>NUCLEOTIDE SEQUENCE</scope>
    <source>
        <strain evidence="2">CCAP 11/70</strain>
    </source>
</reference>
<feature type="compositionally biased region" description="Low complexity" evidence="1">
    <location>
        <begin position="99"/>
        <end position="109"/>
    </location>
</feature>